<dbReference type="InterPro" id="IPR002575">
    <property type="entry name" value="Aminoglycoside_PTrfase"/>
</dbReference>
<sequence length="260" mass="27053">MCSAGIAPDAAPHAPAVPGPVLAAGRDADVFALDEERVLRRYRSGRSALGEVRLMAHARSHGFPAPEVFSAQGPDLEMERLHGPTLLQAMAADEVSIADGAAVLADLHTRLHTVPLPEVAGDGSAQSGAPLASRLDQCLVHLDLHPANIILTEPHGPALVDWANATIGPAGLDVAMTSVIIAEVAVDAGGAYSRAARALLVAFLALAGVDPRPHLDVAAQRRAHDTTLVPGERELVPLAQELVRHYADIAFDSPASDARA</sequence>
<dbReference type="Pfam" id="PF01636">
    <property type="entry name" value="APH"/>
    <property type="match status" value="2"/>
</dbReference>
<evidence type="ECO:0000259" key="1">
    <source>
        <dbReference type="Pfam" id="PF01636"/>
    </source>
</evidence>
<dbReference type="PANTHER" id="PTHR21310:SF40">
    <property type="entry name" value="AMINOGLYCOSIDE PHOSPHOTRANSFERASE DOMAIN-CONTAINING PROTEIN-RELATED"/>
    <property type="match status" value="1"/>
</dbReference>
<protein>
    <submittedName>
        <fullName evidence="2">Aminoglycoside phosphotransferase family protein</fullName>
    </submittedName>
</protein>
<organism evidence="2 3">
    <name type="scientific">Cellulomonas chengniuliangii</name>
    <dbReference type="NCBI Taxonomy" id="2968084"/>
    <lineage>
        <taxon>Bacteria</taxon>
        <taxon>Bacillati</taxon>
        <taxon>Actinomycetota</taxon>
        <taxon>Actinomycetes</taxon>
        <taxon>Micrococcales</taxon>
        <taxon>Cellulomonadaceae</taxon>
        <taxon>Cellulomonas</taxon>
    </lineage>
</organism>
<gene>
    <name evidence="2" type="ORF">NP064_15350</name>
</gene>
<keyword evidence="3" id="KW-1185">Reference proteome</keyword>
<evidence type="ECO:0000313" key="3">
    <source>
        <dbReference type="Proteomes" id="UP001316189"/>
    </source>
</evidence>
<feature type="domain" description="Aminoglycoside phosphotransferase" evidence="1">
    <location>
        <begin position="133"/>
        <end position="180"/>
    </location>
</feature>
<feature type="domain" description="Aminoglycoside phosphotransferase" evidence="1">
    <location>
        <begin position="22"/>
        <end position="121"/>
    </location>
</feature>
<dbReference type="EMBL" id="CP101988">
    <property type="protein sequence ID" value="UUI75127.1"/>
    <property type="molecule type" value="Genomic_DNA"/>
</dbReference>
<dbReference type="SUPFAM" id="SSF56112">
    <property type="entry name" value="Protein kinase-like (PK-like)"/>
    <property type="match status" value="1"/>
</dbReference>
<proteinExistence type="predicted"/>
<accession>A0ABY5L0T6</accession>
<name>A0ABY5L0T6_9CELL</name>
<reference evidence="2 3" key="1">
    <citation type="submission" date="2022-07" db="EMBL/GenBank/DDBJ databases">
        <title>Novel species in genus cellulomonas.</title>
        <authorList>
            <person name="Ye L."/>
        </authorList>
    </citation>
    <scope>NUCLEOTIDE SEQUENCE [LARGE SCALE GENOMIC DNA]</scope>
    <source>
        <strain evidence="3">zg-Y338</strain>
    </source>
</reference>
<evidence type="ECO:0000313" key="2">
    <source>
        <dbReference type="EMBL" id="UUI75127.1"/>
    </source>
</evidence>
<dbReference type="InterPro" id="IPR051678">
    <property type="entry name" value="AGP_Transferase"/>
</dbReference>
<dbReference type="RefSeq" id="WP_227569992.1">
    <property type="nucleotide sequence ID" value="NZ_CP101988.1"/>
</dbReference>
<dbReference type="PANTHER" id="PTHR21310">
    <property type="entry name" value="AMINOGLYCOSIDE PHOSPHOTRANSFERASE-RELATED-RELATED"/>
    <property type="match status" value="1"/>
</dbReference>
<dbReference type="Gene3D" id="3.90.1200.10">
    <property type="match status" value="1"/>
</dbReference>
<dbReference type="InterPro" id="IPR011009">
    <property type="entry name" value="Kinase-like_dom_sf"/>
</dbReference>
<dbReference type="Proteomes" id="UP001316189">
    <property type="component" value="Chromosome"/>
</dbReference>